<dbReference type="RefSeq" id="WP_150966936.1">
    <property type="nucleotide sequence ID" value="NZ_VZZJ01000048.1"/>
</dbReference>
<name>A0A6N6MFN8_9HYPH</name>
<proteinExistence type="predicted"/>
<dbReference type="EMBL" id="VZZJ01000048">
    <property type="protein sequence ID" value="KAB1068604.1"/>
    <property type="molecule type" value="Genomic_DNA"/>
</dbReference>
<dbReference type="SUPFAM" id="SSF47413">
    <property type="entry name" value="lambda repressor-like DNA-binding domains"/>
    <property type="match status" value="1"/>
</dbReference>
<dbReference type="SMART" id="SM00530">
    <property type="entry name" value="HTH_XRE"/>
    <property type="match status" value="2"/>
</dbReference>
<sequence>MDTGRYQGGDVAARLKTARRAAGFLSAGAAAAQHGWGVSLYQQQESGNRAFTASDVERFAEAFHVVPRWIVTGQGSENERLAEIIQQASQERSTRSRAAAGRLRFSRLLRGFRTVGSAAETIGLKRTTLTSHELGSVDLSTEWASVYGAAFGVRPLWLTAGTLPSGLGEKVDSYLKGAQPSTPDEAKDHAAALRNVSITPVAANRVAIAQALKKLEATSRRGVPLSKRRPTGTVMIPEVQPTLLRTPPTSEGAGESVEEARPKPVRTWGLPSDYLASVLKADARDLRVVASAASPTARSAGERYVISTAPASLNEPGSFVLSLPSGSLLVARLEAGDRSLGETLAGEGREEAGTLLGRLVVRISQVD</sequence>
<organism evidence="3 4">
    <name type="scientific">Methylobacterium planeticum</name>
    <dbReference type="NCBI Taxonomy" id="2615211"/>
    <lineage>
        <taxon>Bacteria</taxon>
        <taxon>Pseudomonadati</taxon>
        <taxon>Pseudomonadota</taxon>
        <taxon>Alphaproteobacteria</taxon>
        <taxon>Hyphomicrobiales</taxon>
        <taxon>Methylobacteriaceae</taxon>
        <taxon>Methylobacterium</taxon>
    </lineage>
</organism>
<dbReference type="InterPro" id="IPR010982">
    <property type="entry name" value="Lambda_DNA-bd_dom_sf"/>
</dbReference>
<dbReference type="Gene3D" id="1.10.260.40">
    <property type="entry name" value="lambda repressor-like DNA-binding domains"/>
    <property type="match status" value="1"/>
</dbReference>
<dbReference type="Proteomes" id="UP000441523">
    <property type="component" value="Unassembled WGS sequence"/>
</dbReference>
<protein>
    <submittedName>
        <fullName evidence="3">Helix-turn-helix domain-containing protein</fullName>
    </submittedName>
</protein>
<evidence type="ECO:0000256" key="1">
    <source>
        <dbReference type="SAM" id="MobiDB-lite"/>
    </source>
</evidence>
<evidence type="ECO:0000259" key="2">
    <source>
        <dbReference type="SMART" id="SM00530"/>
    </source>
</evidence>
<feature type="domain" description="HTH cro/C1-type" evidence="2">
    <location>
        <begin position="102"/>
        <end position="158"/>
    </location>
</feature>
<accession>A0A6N6MFN8</accession>
<dbReference type="GO" id="GO:0003677">
    <property type="term" value="F:DNA binding"/>
    <property type="evidence" value="ECO:0007669"/>
    <property type="project" value="InterPro"/>
</dbReference>
<dbReference type="InterPro" id="IPR001387">
    <property type="entry name" value="Cro/C1-type_HTH"/>
</dbReference>
<comment type="caution">
    <text evidence="3">The sequence shown here is derived from an EMBL/GenBank/DDBJ whole genome shotgun (WGS) entry which is preliminary data.</text>
</comment>
<feature type="domain" description="HTH cro/C1-type" evidence="2">
    <location>
        <begin position="14"/>
        <end position="70"/>
    </location>
</feature>
<gene>
    <name evidence="3" type="ORF">F6X51_26605</name>
</gene>
<reference evidence="3 4" key="1">
    <citation type="submission" date="2019-09" db="EMBL/GenBank/DDBJ databases">
        <title>YIM 132548 draft genome.</title>
        <authorList>
            <person name="Jiang L."/>
        </authorList>
    </citation>
    <scope>NUCLEOTIDE SEQUENCE [LARGE SCALE GENOMIC DNA]</scope>
    <source>
        <strain evidence="3 4">YIM 132548</strain>
    </source>
</reference>
<dbReference type="AlphaFoldDB" id="A0A6N6MFN8"/>
<evidence type="ECO:0000313" key="3">
    <source>
        <dbReference type="EMBL" id="KAB1068604.1"/>
    </source>
</evidence>
<feature type="region of interest" description="Disordered" evidence="1">
    <location>
        <begin position="243"/>
        <end position="262"/>
    </location>
</feature>
<evidence type="ECO:0000313" key="4">
    <source>
        <dbReference type="Proteomes" id="UP000441523"/>
    </source>
</evidence>
<keyword evidence="4" id="KW-1185">Reference proteome</keyword>